<dbReference type="OrthoDB" id="1664597at2759"/>
<dbReference type="GO" id="GO:0005737">
    <property type="term" value="C:cytoplasm"/>
    <property type="evidence" value="ECO:0007669"/>
    <property type="project" value="UniProtKB-SubCell"/>
</dbReference>
<evidence type="ECO:0000256" key="4">
    <source>
        <dbReference type="ARBA" id="ARBA00022490"/>
    </source>
</evidence>
<keyword evidence="7" id="KW-0647">Proteasome</keyword>
<evidence type="ECO:0000256" key="9">
    <source>
        <dbReference type="RuleBase" id="RU003651"/>
    </source>
</evidence>
<dbReference type="InterPro" id="IPR032501">
    <property type="entry name" value="Prot_ATP_ID_OB_2nd"/>
</dbReference>
<comment type="subcellular location">
    <subcellularLocation>
        <location evidence="2">Cytoplasm</location>
    </subcellularLocation>
    <subcellularLocation>
        <location evidence="1">Nucleus</location>
    </subcellularLocation>
</comment>
<evidence type="ECO:0000256" key="6">
    <source>
        <dbReference type="ARBA" id="ARBA00022840"/>
    </source>
</evidence>
<dbReference type="Gene3D" id="3.40.50.300">
    <property type="entry name" value="P-loop containing nucleotide triphosphate hydrolases"/>
    <property type="match status" value="1"/>
</dbReference>
<sequence>MASTSSLPQFEQRTQDALKAYRAKMQEHENMSEGLKNLRFSLRDLDKDFQKTEDDIKALQSVGQIIGEVLKQLDTDRFIVKASSGPRYVVSYRPTLPVQKLKSGTRVSLDMTTLTIMRILPREVDPMVYNMSLEDPGGASFAGIGGLSDQVRELREVIELPLMNPELFLRVGIKPPKGVLLYGPPGTGKTLLARAVAATMSTNFLKVVSSAIVDKYIGESARLVREMFGYAKEHEPCIIFMDEIDAIGGRRFSEGTSADREIQRTLMELLNQMDGFDSLGRTKLIMATNRPDTLDPALLRPGRLDRKIEIPLPNEQGRLEILKIHAAGVNKGGEIDFEAVVKLSDGFNGADLRNVCTEAGMFALRDDREYVTQEDFMKAARKVGESKKHETKIEYNM</sequence>
<evidence type="ECO:0000256" key="2">
    <source>
        <dbReference type="ARBA" id="ARBA00004496"/>
    </source>
</evidence>
<dbReference type="SMART" id="SM00382">
    <property type="entry name" value="AAA"/>
    <property type="match status" value="1"/>
</dbReference>
<dbReference type="GO" id="GO:0008540">
    <property type="term" value="C:proteasome regulatory particle, base subcomplex"/>
    <property type="evidence" value="ECO:0007669"/>
    <property type="project" value="UniProtKB-ARBA"/>
</dbReference>
<keyword evidence="13" id="KW-1185">Reference proteome</keyword>
<dbReference type="GO" id="GO:0005634">
    <property type="term" value="C:nucleus"/>
    <property type="evidence" value="ECO:0007669"/>
    <property type="project" value="UniProtKB-SubCell"/>
</dbReference>
<dbReference type="Gene3D" id="1.10.8.60">
    <property type="match status" value="1"/>
</dbReference>
<dbReference type="InterPro" id="IPR003959">
    <property type="entry name" value="ATPase_AAA_core"/>
</dbReference>
<keyword evidence="4" id="KW-0963">Cytoplasm</keyword>
<evidence type="ECO:0000256" key="7">
    <source>
        <dbReference type="ARBA" id="ARBA00022942"/>
    </source>
</evidence>
<dbReference type="Pfam" id="PF16450">
    <property type="entry name" value="Prot_ATP_ID_OB_C"/>
    <property type="match status" value="1"/>
</dbReference>
<dbReference type="InParanoid" id="A0A165HMG1"/>
<dbReference type="Pfam" id="PF00004">
    <property type="entry name" value="AAA"/>
    <property type="match status" value="1"/>
</dbReference>
<accession>A0A165HMG1</accession>
<dbReference type="AlphaFoldDB" id="A0A165HMG1"/>
<dbReference type="InterPro" id="IPR012340">
    <property type="entry name" value="NA-bd_OB-fold"/>
</dbReference>
<dbReference type="SUPFAM" id="SSF52540">
    <property type="entry name" value="P-loop containing nucleoside triphosphate hydrolases"/>
    <property type="match status" value="1"/>
</dbReference>
<proteinExistence type="inferred from homology"/>
<dbReference type="InterPro" id="IPR003593">
    <property type="entry name" value="AAA+_ATPase"/>
</dbReference>
<evidence type="ECO:0000256" key="10">
    <source>
        <dbReference type="SAM" id="Coils"/>
    </source>
</evidence>
<dbReference type="InterPro" id="IPR003960">
    <property type="entry name" value="ATPase_AAA_CS"/>
</dbReference>
<evidence type="ECO:0000313" key="12">
    <source>
        <dbReference type="EMBL" id="KZT59477.1"/>
    </source>
</evidence>
<dbReference type="PANTHER" id="PTHR23073">
    <property type="entry name" value="26S PROTEASOME REGULATORY SUBUNIT"/>
    <property type="match status" value="1"/>
</dbReference>
<gene>
    <name evidence="12" type="ORF">CALCODRAFT_507517</name>
</gene>
<dbReference type="STRING" id="1353952.A0A165HMG1"/>
<name>A0A165HMG1_9BASI</name>
<keyword evidence="8" id="KW-0539">Nucleus</keyword>
<evidence type="ECO:0000313" key="13">
    <source>
        <dbReference type="Proteomes" id="UP000076842"/>
    </source>
</evidence>
<dbReference type="Gene3D" id="2.40.50.140">
    <property type="entry name" value="Nucleic acid-binding proteins"/>
    <property type="match status" value="1"/>
</dbReference>
<dbReference type="InterPro" id="IPR041569">
    <property type="entry name" value="AAA_lid_3"/>
</dbReference>
<evidence type="ECO:0000256" key="1">
    <source>
        <dbReference type="ARBA" id="ARBA00004123"/>
    </source>
</evidence>
<dbReference type="InterPro" id="IPR050221">
    <property type="entry name" value="26S_Proteasome_ATPase"/>
</dbReference>
<keyword evidence="5 9" id="KW-0547">Nucleotide-binding</keyword>
<keyword evidence="10" id="KW-0175">Coiled coil</keyword>
<feature type="domain" description="AAA+ ATPase" evidence="11">
    <location>
        <begin position="175"/>
        <end position="314"/>
    </location>
</feature>
<reference evidence="12 13" key="1">
    <citation type="journal article" date="2016" name="Mol. Biol. Evol.">
        <title>Comparative Genomics of Early-Diverging Mushroom-Forming Fungi Provides Insights into the Origins of Lignocellulose Decay Capabilities.</title>
        <authorList>
            <person name="Nagy L.G."/>
            <person name="Riley R."/>
            <person name="Tritt A."/>
            <person name="Adam C."/>
            <person name="Daum C."/>
            <person name="Floudas D."/>
            <person name="Sun H."/>
            <person name="Yadav J.S."/>
            <person name="Pangilinan J."/>
            <person name="Larsson K.H."/>
            <person name="Matsuura K."/>
            <person name="Barry K."/>
            <person name="Labutti K."/>
            <person name="Kuo R."/>
            <person name="Ohm R.A."/>
            <person name="Bhattacharya S.S."/>
            <person name="Shirouzu T."/>
            <person name="Yoshinaga Y."/>
            <person name="Martin F.M."/>
            <person name="Grigoriev I.V."/>
            <person name="Hibbett D.S."/>
        </authorList>
    </citation>
    <scope>NUCLEOTIDE SEQUENCE [LARGE SCALE GENOMIC DNA]</scope>
    <source>
        <strain evidence="12 13">HHB12733</strain>
    </source>
</reference>
<evidence type="ECO:0000256" key="5">
    <source>
        <dbReference type="ARBA" id="ARBA00022741"/>
    </source>
</evidence>
<dbReference type="InterPro" id="IPR027417">
    <property type="entry name" value="P-loop_NTPase"/>
</dbReference>
<keyword evidence="6 9" id="KW-0067">ATP-binding</keyword>
<comment type="similarity">
    <text evidence="3 9">Belongs to the AAA ATPase family.</text>
</comment>
<feature type="coiled-coil region" evidence="10">
    <location>
        <begin position="11"/>
        <end position="62"/>
    </location>
</feature>
<organism evidence="12 13">
    <name type="scientific">Calocera cornea HHB12733</name>
    <dbReference type="NCBI Taxonomy" id="1353952"/>
    <lineage>
        <taxon>Eukaryota</taxon>
        <taxon>Fungi</taxon>
        <taxon>Dikarya</taxon>
        <taxon>Basidiomycota</taxon>
        <taxon>Agaricomycotina</taxon>
        <taxon>Dacrymycetes</taxon>
        <taxon>Dacrymycetales</taxon>
        <taxon>Dacrymycetaceae</taxon>
        <taxon>Calocera</taxon>
    </lineage>
</organism>
<dbReference type="Pfam" id="PF17862">
    <property type="entry name" value="AAA_lid_3"/>
    <property type="match status" value="1"/>
</dbReference>
<dbReference type="FunFam" id="3.40.50.300:FF:000034">
    <property type="entry name" value="26S protease regulatory subunit 10B"/>
    <property type="match status" value="1"/>
</dbReference>
<evidence type="ECO:0000256" key="8">
    <source>
        <dbReference type="ARBA" id="ARBA00023242"/>
    </source>
</evidence>
<protein>
    <submittedName>
        <fullName evidence="12">ATPase</fullName>
    </submittedName>
</protein>
<dbReference type="GO" id="GO:0005524">
    <property type="term" value="F:ATP binding"/>
    <property type="evidence" value="ECO:0007669"/>
    <property type="project" value="UniProtKB-KW"/>
</dbReference>
<dbReference type="Proteomes" id="UP000076842">
    <property type="component" value="Unassembled WGS sequence"/>
</dbReference>
<dbReference type="EMBL" id="KV423940">
    <property type="protein sequence ID" value="KZT59477.1"/>
    <property type="molecule type" value="Genomic_DNA"/>
</dbReference>
<evidence type="ECO:0000259" key="11">
    <source>
        <dbReference type="SMART" id="SM00382"/>
    </source>
</evidence>
<dbReference type="FunCoup" id="A0A165HMG1">
    <property type="interactions" value="457"/>
</dbReference>
<dbReference type="PROSITE" id="PS00674">
    <property type="entry name" value="AAA"/>
    <property type="match status" value="1"/>
</dbReference>
<evidence type="ECO:0000256" key="3">
    <source>
        <dbReference type="ARBA" id="ARBA00006914"/>
    </source>
</evidence>
<dbReference type="GO" id="GO:0016887">
    <property type="term" value="F:ATP hydrolysis activity"/>
    <property type="evidence" value="ECO:0007669"/>
    <property type="project" value="InterPro"/>
</dbReference>
<dbReference type="FunFam" id="1.10.8.60:FF:000008">
    <property type="entry name" value="26S protease regulatory subunit 10B"/>
    <property type="match status" value="1"/>
</dbReference>